<keyword evidence="4" id="KW-1185">Reference proteome</keyword>
<protein>
    <submittedName>
        <fullName evidence="3">Uncharacterized protein</fullName>
    </submittedName>
</protein>
<evidence type="ECO:0000313" key="3">
    <source>
        <dbReference type="EMBL" id="RAL23051.1"/>
    </source>
</evidence>
<feature type="transmembrane region" description="Helical" evidence="2">
    <location>
        <begin position="306"/>
        <end position="327"/>
    </location>
</feature>
<name>A0A328C623_9DELT</name>
<feature type="transmembrane region" description="Helical" evidence="2">
    <location>
        <begin position="277"/>
        <end position="299"/>
    </location>
</feature>
<feature type="region of interest" description="Disordered" evidence="1">
    <location>
        <begin position="55"/>
        <end position="83"/>
    </location>
</feature>
<feature type="compositionally biased region" description="Basic and acidic residues" evidence="1">
    <location>
        <begin position="60"/>
        <end position="83"/>
    </location>
</feature>
<keyword evidence="2" id="KW-1133">Transmembrane helix</keyword>
<organism evidence="3 4">
    <name type="scientific">Lujinxingia litoralis</name>
    <dbReference type="NCBI Taxonomy" id="2211119"/>
    <lineage>
        <taxon>Bacteria</taxon>
        <taxon>Deltaproteobacteria</taxon>
        <taxon>Bradymonadales</taxon>
        <taxon>Lujinxingiaceae</taxon>
        <taxon>Lujinxingia</taxon>
    </lineage>
</organism>
<dbReference type="Proteomes" id="UP000249169">
    <property type="component" value="Unassembled WGS sequence"/>
</dbReference>
<dbReference type="AlphaFoldDB" id="A0A328C623"/>
<keyword evidence="2" id="KW-0812">Transmembrane</keyword>
<proteinExistence type="predicted"/>
<feature type="transmembrane region" description="Helical" evidence="2">
    <location>
        <begin position="333"/>
        <end position="356"/>
    </location>
</feature>
<sequence length="611" mass="65827">MAKKKLTLGDVLDPTSLFPALRALRAINKALKVTSKTLKKIRSVTAEVVVRVTGNTTEAPAKDNPKESQKDGKNSEVEGGLKKQKEALDTFKTSLGELKTAATDLFNTVWGGLKKAGTTLFDMVKGAADSVRDVSKQADQYGVTVERLQQAMYASSKSGKDLQETLALLEKCDPEMLKLAAEAEPMGAVFSDEAISHFNIFNKEFDRIQGTINRFKNALVAGIMPSVLALLRRLNSWLDTNRELINSKIDVWAEAIGDAIEVLRNQFDHLDAFVQKIGGWETIFDGIAIALAGLGFLVVASKVGALWTSLTAVIAAFKAVGLVAAIALAKPLIIGAMITALIIGLALAIEDVIVFLRGGDSMLGRFLEKFGPLVKQMWNNLVTGVKDAINGIIAGFSSMVDGVKNYIKDLINGIIEDFYALVAHGRNLINGLFNSFVEFFTQLPLVFTLLTEGWNVLWDNLKQTLSDVLVGLRAEWDGFVNNLFNLLNTAGEKLREAFEGPLTWLKESFQGVLDTFETAKNALTNPGQAILDAGQGMLSRVSNAFAPDEEANLRSPGVGPQTQNASTQVNVHVEGSSASPADIGNEVARGAQQGMGRALRQTQAATAGGEL</sequence>
<evidence type="ECO:0000256" key="2">
    <source>
        <dbReference type="SAM" id="Phobius"/>
    </source>
</evidence>
<dbReference type="EMBL" id="QHKO01000003">
    <property type="protein sequence ID" value="RAL23051.1"/>
    <property type="molecule type" value="Genomic_DNA"/>
</dbReference>
<evidence type="ECO:0000256" key="1">
    <source>
        <dbReference type="SAM" id="MobiDB-lite"/>
    </source>
</evidence>
<reference evidence="3 4" key="1">
    <citation type="submission" date="2018-05" db="EMBL/GenBank/DDBJ databases">
        <title>Lujinxingia marina gen. nov. sp. nov., a new facultative anaerobic member of the class Deltaproteobacteria, and proposal of Lujinxingaceae fam. nov.</title>
        <authorList>
            <person name="Li C.-M."/>
        </authorList>
    </citation>
    <scope>NUCLEOTIDE SEQUENCE [LARGE SCALE GENOMIC DNA]</scope>
    <source>
        <strain evidence="3 4">B210</strain>
    </source>
</reference>
<accession>A0A328C623</accession>
<keyword evidence="2" id="KW-0472">Membrane</keyword>
<feature type="region of interest" description="Disordered" evidence="1">
    <location>
        <begin position="590"/>
        <end position="611"/>
    </location>
</feature>
<gene>
    <name evidence="3" type="ORF">DL240_09195</name>
</gene>
<evidence type="ECO:0000313" key="4">
    <source>
        <dbReference type="Proteomes" id="UP000249169"/>
    </source>
</evidence>
<comment type="caution">
    <text evidence="3">The sequence shown here is derived from an EMBL/GenBank/DDBJ whole genome shotgun (WGS) entry which is preliminary data.</text>
</comment>
<dbReference type="RefSeq" id="WP_111729579.1">
    <property type="nucleotide sequence ID" value="NZ_QHKO01000003.1"/>
</dbReference>